<keyword evidence="2 5" id="KW-0853">WD repeat</keyword>
<dbReference type="SMART" id="SM00320">
    <property type="entry name" value="WD40"/>
    <property type="match status" value="6"/>
</dbReference>
<dbReference type="Gene3D" id="2.130.10.10">
    <property type="entry name" value="YVTN repeat-like/Quinoprotein amine dehydrogenase"/>
    <property type="match status" value="1"/>
</dbReference>
<evidence type="ECO:0000313" key="7">
    <source>
        <dbReference type="Proteomes" id="UP000030693"/>
    </source>
</evidence>
<dbReference type="PANTHER" id="PTHR19848:SF0">
    <property type="entry name" value="NOTCHLESS PROTEIN HOMOLOG 1"/>
    <property type="match status" value="1"/>
</dbReference>
<reference evidence="6" key="1">
    <citation type="submission" date="2013-04" db="EMBL/GenBank/DDBJ databases">
        <title>The Genome Sequence of Fonticula alba ATCC 38817.</title>
        <authorList>
            <consortium name="The Broad Institute Genomics Platform"/>
            <person name="Russ C."/>
            <person name="Cuomo C."/>
            <person name="Burger G."/>
            <person name="Gray M.W."/>
            <person name="Holland P.W.H."/>
            <person name="King N."/>
            <person name="Lang F.B.F."/>
            <person name="Roger A.J."/>
            <person name="Ruiz-Trillo I."/>
            <person name="Brown M."/>
            <person name="Walker B."/>
            <person name="Young S."/>
            <person name="Zeng Q."/>
            <person name="Gargeya S."/>
            <person name="Fitzgerald M."/>
            <person name="Haas B."/>
            <person name="Abouelleil A."/>
            <person name="Allen A.W."/>
            <person name="Alvarado L."/>
            <person name="Arachchi H.M."/>
            <person name="Berlin A.M."/>
            <person name="Chapman S.B."/>
            <person name="Gainer-Dewar J."/>
            <person name="Goldberg J."/>
            <person name="Griggs A."/>
            <person name="Gujja S."/>
            <person name="Hansen M."/>
            <person name="Howarth C."/>
            <person name="Imamovic A."/>
            <person name="Ireland A."/>
            <person name="Larimer J."/>
            <person name="McCowan C."/>
            <person name="Murphy C."/>
            <person name="Pearson M."/>
            <person name="Poon T.W."/>
            <person name="Priest M."/>
            <person name="Roberts A."/>
            <person name="Saif S."/>
            <person name="Shea T."/>
            <person name="Sisk P."/>
            <person name="Sykes S."/>
            <person name="Wortman J."/>
            <person name="Nusbaum C."/>
            <person name="Birren B."/>
        </authorList>
    </citation>
    <scope>NUCLEOTIDE SEQUENCE [LARGE SCALE GENOMIC DNA]</scope>
    <source>
        <strain evidence="6">ATCC 38817</strain>
    </source>
</reference>
<dbReference type="InterPro" id="IPR001632">
    <property type="entry name" value="WD40_G-protein_beta-like"/>
</dbReference>
<dbReference type="PANTHER" id="PTHR19848">
    <property type="entry name" value="WD40 REPEAT PROTEIN"/>
    <property type="match status" value="1"/>
</dbReference>
<organism evidence="6">
    <name type="scientific">Fonticula alba</name>
    <name type="common">Slime mold</name>
    <dbReference type="NCBI Taxonomy" id="691883"/>
    <lineage>
        <taxon>Eukaryota</taxon>
        <taxon>Rotosphaerida</taxon>
        <taxon>Fonticulaceae</taxon>
        <taxon>Fonticula</taxon>
    </lineage>
</organism>
<dbReference type="PROSITE" id="PS50294">
    <property type="entry name" value="WD_REPEATS_REGION"/>
    <property type="match status" value="4"/>
</dbReference>
<accession>A0A058YZX2</accession>
<dbReference type="Pfam" id="PF00400">
    <property type="entry name" value="WD40"/>
    <property type="match status" value="5"/>
</dbReference>
<comment type="subcellular location">
    <subcellularLocation>
        <location evidence="1">Nucleus</location>
        <location evidence="1">Nucleolus</location>
    </subcellularLocation>
</comment>
<dbReference type="RefSeq" id="XP_009498081.1">
    <property type="nucleotide sequence ID" value="XM_009499806.1"/>
</dbReference>
<dbReference type="Proteomes" id="UP000030693">
    <property type="component" value="Unassembled WGS sequence"/>
</dbReference>
<proteinExistence type="predicted"/>
<sequence>MQWHLGPHITGTAADGVPRLASSSKDGTVRIWDTVRGVTCFSLAQHTDAVSCVRWGGEGLIYTASRDRTIKVWDAKDGKICRTLQGHGHWVNSLTLHTDYILRTGPFDHTGKRPASDAEAKAVALKRYQEVRGAGERMISGSDDFTLFLWDPSRERKPIARLTGHQQLVNHVVFSPDGRWIASASFDKSVKLWDGTNGKFVGNFRGHVQSVYQVAWSSDSRLLISASKDSTLKVWDVRTKKLRFELPGHADEVYAVDWSPDGNMVASGGKDKVLKLWRA</sequence>
<dbReference type="GO" id="GO:0000027">
    <property type="term" value="P:ribosomal large subunit assembly"/>
    <property type="evidence" value="ECO:0007669"/>
    <property type="project" value="TreeGrafter"/>
</dbReference>
<dbReference type="PRINTS" id="PR00319">
    <property type="entry name" value="GPROTEINB"/>
</dbReference>
<dbReference type="PROSITE" id="PS50082">
    <property type="entry name" value="WD_REPEATS_2"/>
    <property type="match status" value="5"/>
</dbReference>
<dbReference type="InterPro" id="IPR020472">
    <property type="entry name" value="WD40_PAC1"/>
</dbReference>
<dbReference type="OMA" id="PGISWEP"/>
<dbReference type="OrthoDB" id="10267436at2759"/>
<evidence type="ECO:0000256" key="1">
    <source>
        <dbReference type="ARBA" id="ARBA00004604"/>
    </source>
</evidence>
<dbReference type="InterPro" id="IPR019775">
    <property type="entry name" value="WD40_repeat_CS"/>
</dbReference>
<evidence type="ECO:0000256" key="4">
    <source>
        <dbReference type="ARBA" id="ARBA00023242"/>
    </source>
</evidence>
<dbReference type="PROSITE" id="PS00678">
    <property type="entry name" value="WD_REPEATS_1"/>
    <property type="match status" value="2"/>
</dbReference>
<dbReference type="InterPro" id="IPR015943">
    <property type="entry name" value="WD40/YVTN_repeat-like_dom_sf"/>
</dbReference>
<feature type="repeat" description="WD" evidence="5">
    <location>
        <begin position="204"/>
        <end position="245"/>
    </location>
</feature>
<protein>
    <submittedName>
        <fullName evidence="6">Uncharacterized protein</fullName>
    </submittedName>
</protein>
<dbReference type="GO" id="GO:0005730">
    <property type="term" value="C:nucleolus"/>
    <property type="evidence" value="ECO:0007669"/>
    <property type="project" value="UniProtKB-SubCell"/>
</dbReference>
<name>A0A058YZX2_FONAL</name>
<feature type="repeat" description="WD" evidence="5">
    <location>
        <begin position="20"/>
        <end position="33"/>
    </location>
</feature>
<feature type="repeat" description="WD" evidence="5">
    <location>
        <begin position="43"/>
        <end position="83"/>
    </location>
</feature>
<dbReference type="eggNOG" id="KOG0271">
    <property type="taxonomic scope" value="Eukaryota"/>
</dbReference>
<dbReference type="SUPFAM" id="SSF50978">
    <property type="entry name" value="WD40 repeat-like"/>
    <property type="match status" value="1"/>
</dbReference>
<evidence type="ECO:0000256" key="2">
    <source>
        <dbReference type="ARBA" id="ARBA00022574"/>
    </source>
</evidence>
<dbReference type="CDD" id="cd00200">
    <property type="entry name" value="WD40"/>
    <property type="match status" value="1"/>
</dbReference>
<evidence type="ECO:0000256" key="5">
    <source>
        <dbReference type="PROSITE-ProRule" id="PRU00221"/>
    </source>
</evidence>
<keyword evidence="3" id="KW-0677">Repeat</keyword>
<keyword evidence="7" id="KW-1185">Reference proteome</keyword>
<evidence type="ECO:0000256" key="3">
    <source>
        <dbReference type="ARBA" id="ARBA00022737"/>
    </source>
</evidence>
<evidence type="ECO:0000313" key="6">
    <source>
        <dbReference type="EMBL" id="KCV67520.1"/>
    </source>
</evidence>
<dbReference type="AlphaFoldDB" id="A0A058YZX2"/>
<feature type="repeat" description="WD" evidence="5">
    <location>
        <begin position="162"/>
        <end position="203"/>
    </location>
</feature>
<dbReference type="GeneID" id="20530764"/>
<feature type="repeat" description="WD" evidence="5">
    <location>
        <begin position="246"/>
        <end position="279"/>
    </location>
</feature>
<keyword evidence="4" id="KW-0539">Nucleus</keyword>
<dbReference type="EMBL" id="KB932217">
    <property type="protein sequence ID" value="KCV67520.1"/>
    <property type="molecule type" value="Genomic_DNA"/>
</dbReference>
<dbReference type="STRING" id="691883.A0A058YZX2"/>
<dbReference type="InterPro" id="IPR001680">
    <property type="entry name" value="WD40_rpt"/>
</dbReference>
<dbReference type="GO" id="GO:0007219">
    <property type="term" value="P:Notch signaling pathway"/>
    <property type="evidence" value="ECO:0007669"/>
    <property type="project" value="TreeGrafter"/>
</dbReference>
<gene>
    <name evidence="6" type="ORF">H696_06039</name>
</gene>
<dbReference type="PRINTS" id="PR00320">
    <property type="entry name" value="GPROTEINBRPT"/>
</dbReference>
<dbReference type="InterPro" id="IPR036322">
    <property type="entry name" value="WD40_repeat_dom_sf"/>
</dbReference>